<dbReference type="SUPFAM" id="SSF50729">
    <property type="entry name" value="PH domain-like"/>
    <property type="match status" value="1"/>
</dbReference>
<dbReference type="SUPFAM" id="SSF55961">
    <property type="entry name" value="Bet v1-like"/>
    <property type="match status" value="1"/>
</dbReference>
<name>A0A0Z0A2X4_PLABE</name>
<dbReference type="OMA" id="GMFYSWK"/>
<dbReference type="Gene3D" id="3.30.530.20">
    <property type="match status" value="1"/>
</dbReference>
<dbReference type="EMBL" id="LT608149">
    <property type="protein sequence ID" value="SCL98832.1"/>
    <property type="molecule type" value="Genomic_DNA"/>
</dbReference>
<keyword evidence="2" id="KW-1133">Transmembrane helix</keyword>
<dbReference type="FunFam" id="3.30.530.20:FF:000028">
    <property type="entry name" value="Phosphatidylinositol transfer protein 5"/>
    <property type="match status" value="1"/>
</dbReference>
<feature type="compositionally biased region" description="Acidic residues" evidence="1">
    <location>
        <begin position="286"/>
        <end position="296"/>
    </location>
</feature>
<evidence type="ECO:0000313" key="10">
    <source>
        <dbReference type="Proteomes" id="UP000219860"/>
    </source>
</evidence>
<keyword evidence="2" id="KW-0472">Membrane</keyword>
<evidence type="ECO:0000256" key="2">
    <source>
        <dbReference type="SAM" id="Phobius"/>
    </source>
</evidence>
<feature type="region of interest" description="Disordered" evidence="1">
    <location>
        <begin position="266"/>
        <end position="305"/>
    </location>
</feature>
<dbReference type="OrthoDB" id="18453at2759"/>
<dbReference type="EMBL" id="LT160033">
    <property type="protein sequence ID" value="CXJ05584.1"/>
    <property type="molecule type" value="Genomic_DNA"/>
</dbReference>
<dbReference type="GO" id="GO:0005737">
    <property type="term" value="C:cytoplasm"/>
    <property type="evidence" value="ECO:0007669"/>
    <property type="project" value="UniProtKB-ARBA"/>
</dbReference>
<dbReference type="InterPro" id="IPR001666">
    <property type="entry name" value="PI_transfer"/>
</dbReference>
<evidence type="ECO:0000259" key="3">
    <source>
        <dbReference type="PROSITE" id="PS50003"/>
    </source>
</evidence>
<accession>A0A0Z0A2X4</accession>
<dbReference type="Proteomes" id="UP000069549">
    <property type="component" value="Chromosome 13"/>
</dbReference>
<dbReference type="InterPro" id="IPR001849">
    <property type="entry name" value="PH_domain"/>
</dbReference>
<dbReference type="EMBL" id="LT614639">
    <property type="protein sequence ID" value="SCN28145.1"/>
    <property type="molecule type" value="Genomic_DNA"/>
</dbReference>
<evidence type="ECO:0000313" key="4">
    <source>
        <dbReference type="EMBL" id="CXJ05584.1"/>
    </source>
</evidence>
<dbReference type="Gene3D" id="2.30.29.30">
    <property type="entry name" value="Pleckstrin-homology domain (PH domain)/Phosphotyrosine-binding domain (PTB)"/>
    <property type="match status" value="1"/>
</dbReference>
<dbReference type="GO" id="GO:0008526">
    <property type="term" value="F:phosphatidylinositol transfer activity"/>
    <property type="evidence" value="ECO:0007669"/>
    <property type="project" value="UniProtKB-ARBA"/>
</dbReference>
<evidence type="ECO:0000313" key="8">
    <source>
        <dbReference type="EMBL" id="SCN28145.1"/>
    </source>
</evidence>
<evidence type="ECO:0000313" key="7">
    <source>
        <dbReference type="EMBL" id="SCM18709.1"/>
    </source>
</evidence>
<dbReference type="InterPro" id="IPR023393">
    <property type="entry name" value="START-like_dom_sf"/>
</dbReference>
<feature type="compositionally biased region" description="Polar residues" evidence="1">
    <location>
        <begin position="266"/>
        <end position="279"/>
    </location>
</feature>
<feature type="transmembrane region" description="Helical" evidence="2">
    <location>
        <begin position="800"/>
        <end position="816"/>
    </location>
</feature>
<dbReference type="PANTHER" id="PTHR10658:SF11">
    <property type="entry name" value="VIBRATOR, ISOFORM B"/>
    <property type="match status" value="1"/>
</dbReference>
<evidence type="ECO:0000313" key="6">
    <source>
        <dbReference type="EMBL" id="SCM16911.1"/>
    </source>
</evidence>
<dbReference type="InterPro" id="IPR011993">
    <property type="entry name" value="PH-like_dom_sf"/>
</dbReference>
<gene>
    <name evidence="4" type="ORF">PBK173_000425200</name>
    <name evidence="8" type="ORF">PBNK65E_000414600</name>
    <name evidence="5" type="ORF">PBNK65NY_000413900</name>
    <name evidence="6" type="ORF">PBSP11A_000414400</name>
    <name evidence="7" type="ORF">PBSP11RLL_000414600</name>
</gene>
<dbReference type="EMBL" id="LT608261">
    <property type="protein sequence ID" value="SCM16911.1"/>
    <property type="molecule type" value="Genomic_DNA"/>
</dbReference>
<dbReference type="PROSITE" id="PS50003">
    <property type="entry name" value="PH_DOMAIN"/>
    <property type="match status" value="1"/>
</dbReference>
<dbReference type="Proteomes" id="UP000516480">
    <property type="component" value="Chromosome 13"/>
</dbReference>
<evidence type="ECO:0000313" key="12">
    <source>
        <dbReference type="Proteomes" id="UP000220214"/>
    </source>
</evidence>
<dbReference type="Proteomes" id="UP000220214">
    <property type="component" value="Chromosome 13"/>
</dbReference>
<dbReference type="VEuPathDB" id="PlasmoDB:PBANKA_1363800"/>
<evidence type="ECO:0000313" key="13">
    <source>
        <dbReference type="Proteomes" id="UP000516480"/>
    </source>
</evidence>
<evidence type="ECO:0000313" key="5">
    <source>
        <dbReference type="EMBL" id="SCL98832.1"/>
    </source>
</evidence>
<evidence type="ECO:0000313" key="11">
    <source>
        <dbReference type="Proteomes" id="UP000219974"/>
    </source>
</evidence>
<dbReference type="CDD" id="cd00821">
    <property type="entry name" value="PH"/>
    <property type="match status" value="1"/>
</dbReference>
<sequence>MKVVEFRICMPLTVDEYQKCQLYLVAKGTLEDAEQRIKNAEKYGSENSVGVIILKNESYVENNASGQYTLKKLNILHKMPKWLLNFVDKKYCTIEEQCWNAYPYIKTIFQSNGFPKGKIQLESSHHSGFDTENNALNLSDDLLNIRKIIYIDIVNDKVSSKEYNSNEDPSLFLSKKTGRGHFQQNWKETSEHIMTCYKLITLDIPYFGLFCSKIENWIISAIRDNLLKYHRKAFCWIDEWFDLKIEDIRNIEKDVQTKLKNFWTETGQDAPTDNISNHVDNSESDKESEESEESEKGEENNRNTSIYESLINDDDSKCESFSNISDNENIKNGVNKADKYSNNINDKIIFDEASKNSMVFSNISLSYKNEMSENMKNRNDEIRNQIMNRNNIKTYCENRIYDLEGYEIIQGKSEIKNNGFDENKNMNKEKGDLFDEIEPNKSVDKILVDNEKREIIEYFFFKKNKNEYGEYLYKISDGMFYSWKYRYFSIKDNKLYYYINNEKNDLKGEINLLNAQIHWIGEYKGRNNVFVIQCFYKNVYYLSIDDEIQAKKCMIDIQMASLINETNNSKNNVEKQNECNDINNIKVENYKNLMNTYNDVENSDNIENEAQPLNNLNGKIKEKKTKIKNEISKCSYIFKKNDKENENNINDQNDVSEHNTLQINKTNEYDNFEWIRITQKNKVENTSIGLQLFNNVNNKRWKTNDNWVYDNNSNCCNEYASPLLGDKSRNTFQSFNLKDIINVLFGSFEGIEIFKINKDIQYKGVKELLHELKIDLNINDELNDHLKKLFIFKKKRGKKIEYFLYIILIFLFFIFFHKILNFLFYFFIPIFFFFLGAFIYNDQICYYGFFSNTNYSVYKCSFNIHSNINFVMSILLNKNKIHKGEYYQNVIQSKNKCTRYVCSFIFFYVPIFKQVYEFYRPRKFFMTKYLEKHIREVDKMNDHNIGYEKFVIPKNENDKKKMRCYFIVQYTNKISKEYFNLINYEKKIKDENKDEFYKQFISNHDLNEYNMNKGDEKNTNLKNIEEKKKENNNFKYKKMSSIDGITTSIYRKNNTLNNSKYNSDFSTKKMSSIILEMSKAKVGKLIQNCIFGLLKRFFKIIKNTFFNEYVKGEGFDIYIIKGKGDKICNIEYLTCYNYKSAIFNNYLNIERCKNVIRLFMPNDNNKNNYQKCEIGFDKDNKSNLYIDENEENIKLLINKKKDEKEICRNIFFNINNEDISKNMIKYIYNLTRIKYANTNKYIGLIKNMNDIFFIINLSKVFLYLIDKIELHEIKNPKIIEKLTNRHSDFNFYSDDLFINNVIYILSGLKLLHNTYEKSWIFPKKNEKIEGKYNNSYIVISMTNELPITFSILTENYKTKTKLYSDIQFVSDSTMNGVNIFINNDIIIKSNNNYELKFAFPNISLIDLIKGNLTYTFCNNLVATDNLGNWANIKFIDKYTKCGQFCGIIKRNEEITNILSGNIFDKIIIDDDKRYNNMSDIEIEIEYNDDYNSTRLSENYIKVRTLMEKYKTNL</sequence>
<keyword evidence="2" id="KW-0812">Transmembrane</keyword>
<dbReference type="Proteomes" id="UP000219974">
    <property type="component" value="Chromosome 13"/>
</dbReference>
<dbReference type="Pfam" id="PF02121">
    <property type="entry name" value="IP_trans"/>
    <property type="match status" value="1"/>
</dbReference>
<dbReference type="SMART" id="SM00233">
    <property type="entry name" value="PH"/>
    <property type="match status" value="1"/>
</dbReference>
<reference evidence="4 9" key="1">
    <citation type="submission" date="2016-02" db="EMBL/GenBank/DDBJ databases">
        <authorList>
            <consortium name="Pathogen Informatics"/>
        </authorList>
    </citation>
    <scope>NUCLEOTIDE SEQUENCE [LARGE SCALE GENOMIC DNA]</scope>
    <source>
        <strain evidence="4 9">K173</strain>
        <strain evidence="5 13">NK65 ny</strain>
        <strain evidence="8 12">NK65e</strain>
        <strain evidence="6 10">SP11 Antwerpcl1</strain>
        <strain evidence="7 11">SP11 RLL</strain>
    </source>
</reference>
<dbReference type="EMBL" id="LT608277">
    <property type="protein sequence ID" value="SCM18709.1"/>
    <property type="molecule type" value="Genomic_DNA"/>
</dbReference>
<evidence type="ECO:0000256" key="1">
    <source>
        <dbReference type="SAM" id="MobiDB-lite"/>
    </source>
</evidence>
<feature type="transmembrane region" description="Helical" evidence="2">
    <location>
        <begin position="897"/>
        <end position="916"/>
    </location>
</feature>
<evidence type="ECO:0000313" key="9">
    <source>
        <dbReference type="Proteomes" id="UP000069549"/>
    </source>
</evidence>
<dbReference type="GO" id="GO:0071944">
    <property type="term" value="C:cell periphery"/>
    <property type="evidence" value="ECO:0007669"/>
    <property type="project" value="UniProtKB-ARBA"/>
</dbReference>
<protein>
    <submittedName>
        <fullName evidence="4">Phosphatidylinositol transfer protein, putative</fullName>
    </submittedName>
</protein>
<organism evidence="4 9">
    <name type="scientific">Plasmodium berghei</name>
    <dbReference type="NCBI Taxonomy" id="5821"/>
    <lineage>
        <taxon>Eukaryota</taxon>
        <taxon>Sar</taxon>
        <taxon>Alveolata</taxon>
        <taxon>Apicomplexa</taxon>
        <taxon>Aconoidasida</taxon>
        <taxon>Haemosporida</taxon>
        <taxon>Plasmodiidae</taxon>
        <taxon>Plasmodium</taxon>
        <taxon>Plasmodium (Vinckeia)</taxon>
    </lineage>
</organism>
<dbReference type="Pfam" id="PF00169">
    <property type="entry name" value="PH"/>
    <property type="match status" value="1"/>
</dbReference>
<dbReference type="Proteomes" id="UP000219860">
    <property type="component" value="Chromosome 13"/>
</dbReference>
<proteinExistence type="predicted"/>
<feature type="transmembrane region" description="Helical" evidence="2">
    <location>
        <begin position="822"/>
        <end position="840"/>
    </location>
</feature>
<dbReference type="PANTHER" id="PTHR10658">
    <property type="entry name" value="PHOSPHATIDYLINOSITOL TRANSFER PROTEIN"/>
    <property type="match status" value="1"/>
</dbReference>
<feature type="domain" description="PH" evidence="3">
    <location>
        <begin position="465"/>
        <end position="683"/>
    </location>
</feature>
<dbReference type="InterPro" id="IPR055261">
    <property type="entry name" value="PI_transfer_N"/>
</dbReference>